<dbReference type="InterPro" id="IPR026607">
    <property type="entry name" value="DMRT"/>
</dbReference>
<proteinExistence type="predicted"/>
<dbReference type="PANTHER" id="PTHR12322">
    <property type="entry name" value="DOUBLESEX AND MAB-3 RELATED TRANSCRIPTION FACTOR DMRT"/>
    <property type="match status" value="1"/>
</dbReference>
<accession>A0A7R8CQI5</accession>
<evidence type="ECO:0000256" key="2">
    <source>
        <dbReference type="ARBA" id="ARBA00022833"/>
    </source>
</evidence>
<dbReference type="InterPro" id="IPR001275">
    <property type="entry name" value="DM_DNA-bd"/>
</dbReference>
<reference evidence="7" key="1">
    <citation type="submission" date="2021-02" db="EMBL/GenBank/DDBJ databases">
        <authorList>
            <person name="Bekaert M."/>
        </authorList>
    </citation>
    <scope>NUCLEOTIDE SEQUENCE</scope>
    <source>
        <strain evidence="7">IoA-00</strain>
    </source>
</reference>
<keyword evidence="2 5" id="KW-0862">Zinc</keyword>
<dbReference type="PROSITE" id="PS40000">
    <property type="entry name" value="DM_1"/>
    <property type="match status" value="1"/>
</dbReference>
<evidence type="ECO:0000256" key="6">
    <source>
        <dbReference type="SAM" id="MobiDB-lite"/>
    </source>
</evidence>
<feature type="compositionally biased region" description="Polar residues" evidence="6">
    <location>
        <begin position="188"/>
        <end position="201"/>
    </location>
</feature>
<dbReference type="Gene3D" id="4.10.1040.10">
    <property type="entry name" value="DM DNA-binding domain"/>
    <property type="match status" value="1"/>
</dbReference>
<feature type="region of interest" description="Disordered" evidence="6">
    <location>
        <begin position="1"/>
        <end position="59"/>
    </location>
</feature>
<comment type="subcellular location">
    <subcellularLocation>
        <location evidence="5">Nucleus</location>
    </subcellularLocation>
</comment>
<feature type="region of interest" description="Disordered" evidence="6">
    <location>
        <begin position="173"/>
        <end position="228"/>
    </location>
</feature>
<dbReference type="AlphaFoldDB" id="A0A7R8CQI5"/>
<dbReference type="Pfam" id="PF00751">
    <property type="entry name" value="DM"/>
    <property type="match status" value="1"/>
</dbReference>
<evidence type="ECO:0000256" key="4">
    <source>
        <dbReference type="ARBA" id="ARBA00023242"/>
    </source>
</evidence>
<sequence length="406" mass="44490">MASSSKDNAEHIHSQQSGQSSVKDHLSLLSPPSVSLMKTSPGSSSSSSNNNTLNNSERYQRTPKCARCRNHGIVSALKGHKRYCRWRDCLCAKCTLIAERQRVMAAQVALRRQQAQEEAEARELGISILRPESDLEESSHEESSPSRQNSCSSPGPAESLEKEMIKRPFEPLAVQGGAGIGGGEPLGKTSSPQKKCKLSSQDFDDYKETQIPEEKTPPLSLDNKSKPSSFDSELEVLQKLFPNKNLSELSDNLLLFNGNTMSVIQHLLSTAYSSSIRLISDPIDPFHTDSRSVIGSTAAAAAATAAASVGLTYQNNGSLSQPLPSLTLASLHQPRPTLFHAKNITEMQHINHGIITAQSKDIIILFGVWIDPQRAVAIISHHKQQQRRQNVFFSTTNLINNIEKCE</sequence>
<dbReference type="SMART" id="SM00301">
    <property type="entry name" value="DM"/>
    <property type="match status" value="1"/>
</dbReference>
<dbReference type="GO" id="GO:0000978">
    <property type="term" value="F:RNA polymerase II cis-regulatory region sequence-specific DNA binding"/>
    <property type="evidence" value="ECO:0007669"/>
    <property type="project" value="TreeGrafter"/>
</dbReference>
<dbReference type="GO" id="GO:0005634">
    <property type="term" value="C:nucleus"/>
    <property type="evidence" value="ECO:0007669"/>
    <property type="project" value="UniProtKB-SubCell"/>
</dbReference>
<organism evidence="7 8">
    <name type="scientific">Lepeophtheirus salmonis</name>
    <name type="common">Salmon louse</name>
    <name type="synonym">Caligus salmonis</name>
    <dbReference type="NCBI Taxonomy" id="72036"/>
    <lineage>
        <taxon>Eukaryota</taxon>
        <taxon>Metazoa</taxon>
        <taxon>Ecdysozoa</taxon>
        <taxon>Arthropoda</taxon>
        <taxon>Crustacea</taxon>
        <taxon>Multicrustacea</taxon>
        <taxon>Hexanauplia</taxon>
        <taxon>Copepoda</taxon>
        <taxon>Siphonostomatoida</taxon>
        <taxon>Caligidae</taxon>
        <taxon>Lepeophtheirus</taxon>
    </lineage>
</organism>
<keyword evidence="8" id="KW-1185">Reference proteome</keyword>
<dbReference type="GO" id="GO:0046872">
    <property type="term" value="F:metal ion binding"/>
    <property type="evidence" value="ECO:0007669"/>
    <property type="project" value="UniProtKB-KW"/>
</dbReference>
<evidence type="ECO:0000313" key="8">
    <source>
        <dbReference type="Proteomes" id="UP000675881"/>
    </source>
</evidence>
<feature type="compositionally biased region" description="Low complexity" evidence="6">
    <location>
        <begin position="43"/>
        <end position="56"/>
    </location>
</feature>
<dbReference type="PROSITE" id="PS50809">
    <property type="entry name" value="DM_2"/>
    <property type="match status" value="1"/>
</dbReference>
<feature type="DNA-binding region" description="DM" evidence="5">
    <location>
        <begin position="65"/>
        <end position="112"/>
    </location>
</feature>
<dbReference type="InterPro" id="IPR036407">
    <property type="entry name" value="DM_DNA-bd_sf"/>
</dbReference>
<feature type="compositionally biased region" description="Gly residues" evidence="6">
    <location>
        <begin position="176"/>
        <end position="185"/>
    </location>
</feature>
<gene>
    <name evidence="7" type="ORF">LSAA_5845</name>
</gene>
<name>A0A7R8CQI5_LEPSM</name>
<keyword evidence="1 5" id="KW-0479">Metal-binding</keyword>
<evidence type="ECO:0000256" key="3">
    <source>
        <dbReference type="ARBA" id="ARBA00023125"/>
    </source>
</evidence>
<dbReference type="OrthoDB" id="6162476at2759"/>
<feature type="compositionally biased region" description="Basic and acidic residues" evidence="6">
    <location>
        <begin position="131"/>
        <end position="144"/>
    </location>
</feature>
<feature type="region of interest" description="Disordered" evidence="6">
    <location>
        <begin position="127"/>
        <end position="160"/>
    </location>
</feature>
<dbReference type="FunFam" id="4.10.1040.10:FF:000001">
    <property type="entry name" value="doublesex- and mab-3-related transcription factor 1"/>
    <property type="match status" value="1"/>
</dbReference>
<protein>
    <submittedName>
        <fullName evidence="7">DMRT4_5</fullName>
    </submittedName>
</protein>
<keyword evidence="3 5" id="KW-0238">DNA-binding</keyword>
<dbReference type="SUPFAM" id="SSF82927">
    <property type="entry name" value="Cysteine-rich DNA binding domain, (DM domain)"/>
    <property type="match status" value="1"/>
</dbReference>
<keyword evidence="4 5" id="KW-0539">Nucleus</keyword>
<feature type="compositionally biased region" description="Basic and acidic residues" evidence="6">
    <location>
        <begin position="204"/>
        <end position="216"/>
    </location>
</feature>
<dbReference type="Proteomes" id="UP000675881">
    <property type="component" value="Chromosome 15"/>
</dbReference>
<evidence type="ECO:0000256" key="5">
    <source>
        <dbReference type="PROSITE-ProRule" id="PRU00070"/>
    </source>
</evidence>
<feature type="compositionally biased region" description="Low complexity" evidence="6">
    <location>
        <begin position="27"/>
        <end position="36"/>
    </location>
</feature>
<dbReference type="PANTHER" id="PTHR12322:SF116">
    <property type="entry name" value="DOUBLESEX-MAB RELATED 99B"/>
    <property type="match status" value="1"/>
</dbReference>
<dbReference type="EMBL" id="HG994594">
    <property type="protein sequence ID" value="CAF2859714.1"/>
    <property type="molecule type" value="Genomic_DNA"/>
</dbReference>
<dbReference type="GO" id="GO:0000981">
    <property type="term" value="F:DNA-binding transcription factor activity, RNA polymerase II-specific"/>
    <property type="evidence" value="ECO:0007669"/>
    <property type="project" value="TreeGrafter"/>
</dbReference>
<dbReference type="GO" id="GO:0007548">
    <property type="term" value="P:sex differentiation"/>
    <property type="evidence" value="ECO:0007669"/>
    <property type="project" value="TreeGrafter"/>
</dbReference>
<evidence type="ECO:0000256" key="1">
    <source>
        <dbReference type="ARBA" id="ARBA00022723"/>
    </source>
</evidence>
<evidence type="ECO:0000313" key="7">
    <source>
        <dbReference type="EMBL" id="CAF2859714.1"/>
    </source>
</evidence>